<evidence type="ECO:0000313" key="7">
    <source>
        <dbReference type="Proteomes" id="UP000188458"/>
    </source>
</evidence>
<dbReference type="AlphaFoldDB" id="A0A1V3FF04"/>
<feature type="binding site" evidence="4">
    <location>
        <position position="146"/>
    </location>
    <ligand>
        <name>acetyl-CoA</name>
        <dbReference type="ChEBI" id="CHEBI:57288"/>
    </ligand>
</feature>
<feature type="site" description="Increases basicity of active site His" evidence="3">
    <location>
        <position position="138"/>
    </location>
</feature>
<dbReference type="InterPro" id="IPR011004">
    <property type="entry name" value="Trimer_LpxA-like_sf"/>
</dbReference>
<keyword evidence="1" id="KW-0808">Transferase</keyword>
<dbReference type="Gene3D" id="2.160.10.10">
    <property type="entry name" value="Hexapeptide repeat proteins"/>
    <property type="match status" value="1"/>
</dbReference>
<gene>
    <name evidence="6" type="ORF">BO219_13500</name>
</gene>
<proteinExistence type="predicted"/>
<dbReference type="Pfam" id="PF00132">
    <property type="entry name" value="Hexapep"/>
    <property type="match status" value="1"/>
</dbReference>
<feature type="domain" description="PglD N-terminal" evidence="5">
    <location>
        <begin position="4"/>
        <end position="82"/>
    </location>
</feature>
<evidence type="ECO:0000256" key="2">
    <source>
        <dbReference type="ARBA" id="ARBA00022737"/>
    </source>
</evidence>
<feature type="active site" description="Proton acceptor" evidence="3">
    <location>
        <position position="137"/>
    </location>
</feature>
<dbReference type="Gene3D" id="3.40.50.20">
    <property type="match status" value="1"/>
</dbReference>
<feature type="binding site" evidence="4">
    <location>
        <position position="70"/>
    </location>
    <ligand>
        <name>substrate</name>
    </ligand>
</feature>
<keyword evidence="7" id="KW-1185">Reference proteome</keyword>
<dbReference type="InterPro" id="IPR020019">
    <property type="entry name" value="AcTrfase_PglD-like"/>
</dbReference>
<evidence type="ECO:0000256" key="1">
    <source>
        <dbReference type="ARBA" id="ARBA00022679"/>
    </source>
</evidence>
<dbReference type="NCBIfam" id="TIGR03570">
    <property type="entry name" value="NeuD_NnaD"/>
    <property type="match status" value="1"/>
</dbReference>
<dbReference type="GO" id="GO:0016740">
    <property type="term" value="F:transferase activity"/>
    <property type="evidence" value="ECO:0007669"/>
    <property type="project" value="UniProtKB-KW"/>
</dbReference>
<organism evidence="6 7">
    <name type="scientific">Anoxybacillus kestanbolensis</name>
    <dbReference type="NCBI Taxonomy" id="227476"/>
    <lineage>
        <taxon>Bacteria</taxon>
        <taxon>Bacillati</taxon>
        <taxon>Bacillota</taxon>
        <taxon>Bacilli</taxon>
        <taxon>Bacillales</taxon>
        <taxon>Anoxybacillaceae</taxon>
        <taxon>Anoxybacillus</taxon>
    </lineage>
</organism>
<reference evidence="7" key="1">
    <citation type="submission" date="2016-11" db="EMBL/GenBank/DDBJ databases">
        <title>Draft genome sequence of Anoxybacillus sp. strain 103 isolated from the Qarvajar hot spring in Nagorno-Karabach.</title>
        <authorList>
            <person name="Hovhannisyan P."/>
            <person name="Panosyan H."/>
            <person name="Birkeland N.-K."/>
        </authorList>
    </citation>
    <scope>NUCLEOTIDE SEQUENCE [LARGE SCALE GENOMIC DNA]</scope>
    <source>
        <strain evidence="7">103</strain>
    </source>
</reference>
<dbReference type="PROSITE" id="PS00101">
    <property type="entry name" value="HEXAPEP_TRANSFERASES"/>
    <property type="match status" value="1"/>
</dbReference>
<comment type="caution">
    <text evidence="6">The sequence shown here is derived from an EMBL/GenBank/DDBJ whole genome shotgun (WGS) entry which is preliminary data.</text>
</comment>
<dbReference type="Pfam" id="PF17836">
    <property type="entry name" value="PglD_N"/>
    <property type="match status" value="1"/>
</dbReference>
<dbReference type="RefSeq" id="WP_198936700.1">
    <property type="nucleotide sequence ID" value="NZ_MQAD01000033.1"/>
</dbReference>
<dbReference type="PANTHER" id="PTHR43300:SF7">
    <property type="entry name" value="UDP-N-ACETYLBACILLOSAMINE N-ACETYLTRANSFERASE"/>
    <property type="match status" value="1"/>
</dbReference>
<evidence type="ECO:0000313" key="6">
    <source>
        <dbReference type="EMBL" id="OOE00239.1"/>
    </source>
</evidence>
<dbReference type="EMBL" id="MQAD01000033">
    <property type="protein sequence ID" value="OOE00239.1"/>
    <property type="molecule type" value="Genomic_DNA"/>
</dbReference>
<name>A0A1V3FF04_9BACL</name>
<dbReference type="InterPro" id="IPR001451">
    <property type="entry name" value="Hexapep"/>
</dbReference>
<dbReference type="CDD" id="cd03360">
    <property type="entry name" value="LbH_AT_putative"/>
    <property type="match status" value="1"/>
</dbReference>
<dbReference type="InterPro" id="IPR050179">
    <property type="entry name" value="Trans_hexapeptide_repeat"/>
</dbReference>
<keyword evidence="2" id="KW-0677">Repeat</keyword>
<dbReference type="SUPFAM" id="SSF51161">
    <property type="entry name" value="Trimeric LpxA-like enzymes"/>
    <property type="match status" value="1"/>
</dbReference>
<accession>A0A1V3FF04</accession>
<evidence type="ECO:0000259" key="5">
    <source>
        <dbReference type="Pfam" id="PF17836"/>
    </source>
</evidence>
<sequence length="208" mass="21925">MDPIVVIGEGGHSKVVQDLISSSECYQIIAILDDKYEEMVEKNGILYGPISSVHDVLARDGCAKIVIAIGNNHVRARIAQRVRIDDEKFATLIHPSAVISPSACIGSGTVIMPNCVVNAAAKIGSHVIINTGAIIEHDNYVGDYAHISPNVTLTGNVTIEEGAHIGASATVIPGIKVGKWSIVGAGSVVIRDIPDFKKAVGCPTRLLD</sequence>
<dbReference type="PANTHER" id="PTHR43300">
    <property type="entry name" value="ACETYLTRANSFERASE"/>
    <property type="match status" value="1"/>
</dbReference>
<protein>
    <submittedName>
        <fullName evidence="6">Acetyltransferase</fullName>
    </submittedName>
</protein>
<dbReference type="InterPro" id="IPR041561">
    <property type="entry name" value="PglD_N"/>
</dbReference>
<evidence type="ECO:0000256" key="3">
    <source>
        <dbReference type="PIRSR" id="PIRSR620019-1"/>
    </source>
</evidence>
<evidence type="ECO:0000256" key="4">
    <source>
        <dbReference type="PIRSR" id="PIRSR620019-2"/>
    </source>
</evidence>
<dbReference type="Proteomes" id="UP000188458">
    <property type="component" value="Unassembled WGS sequence"/>
</dbReference>
<dbReference type="InterPro" id="IPR018357">
    <property type="entry name" value="Hexapep_transf_CS"/>
</dbReference>